<feature type="domain" description="Carrier" evidence="3">
    <location>
        <begin position="2"/>
        <end position="79"/>
    </location>
</feature>
<dbReference type="InterPro" id="IPR009081">
    <property type="entry name" value="PP-bd_ACP"/>
</dbReference>
<name>A0ABS4SMD0_9PROT</name>
<accession>A0ABS4SMD0</accession>
<dbReference type="PROSITE" id="PS50075">
    <property type="entry name" value="CARRIER"/>
    <property type="match status" value="1"/>
</dbReference>
<gene>
    <name evidence="4" type="ORF">J2851_003172</name>
</gene>
<comment type="caution">
    <text evidence="4">The sequence shown here is derived from an EMBL/GenBank/DDBJ whole genome shotgun (WGS) entry which is preliminary data.</text>
</comment>
<dbReference type="InterPro" id="IPR036736">
    <property type="entry name" value="ACP-like_sf"/>
</dbReference>
<dbReference type="PANTHER" id="PTHR20863">
    <property type="entry name" value="ACYL CARRIER PROTEIN"/>
    <property type="match status" value="1"/>
</dbReference>
<dbReference type="InterPro" id="IPR003231">
    <property type="entry name" value="ACP"/>
</dbReference>
<dbReference type="SUPFAM" id="SSF47336">
    <property type="entry name" value="ACP-like"/>
    <property type="match status" value="1"/>
</dbReference>
<sequence length="84" mass="9029">MTQNSDIVDVIIGMIGTLPQVTEVATPDTNIARDLGLDSLAVMNFVMQLEDRFDVSIPMDRLAGIQTINDLAAAVADLKGRSPE</sequence>
<dbReference type="Proteomes" id="UP000781958">
    <property type="component" value="Unassembled WGS sequence"/>
</dbReference>
<dbReference type="EMBL" id="JAGINP010000010">
    <property type="protein sequence ID" value="MBP2293389.1"/>
    <property type="molecule type" value="Genomic_DNA"/>
</dbReference>
<keyword evidence="2" id="KW-0597">Phosphoprotein</keyword>
<dbReference type="Gene3D" id="1.10.1200.10">
    <property type="entry name" value="ACP-like"/>
    <property type="match status" value="1"/>
</dbReference>
<keyword evidence="5" id="KW-1185">Reference proteome</keyword>
<dbReference type="InterPro" id="IPR020806">
    <property type="entry name" value="PKS_PP-bd"/>
</dbReference>
<dbReference type="RefSeq" id="WP_209767315.1">
    <property type="nucleotide sequence ID" value="NZ_JAGINP010000010.1"/>
</dbReference>
<dbReference type="Pfam" id="PF00550">
    <property type="entry name" value="PP-binding"/>
    <property type="match status" value="1"/>
</dbReference>
<evidence type="ECO:0000313" key="5">
    <source>
        <dbReference type="Proteomes" id="UP000781958"/>
    </source>
</evidence>
<keyword evidence="1" id="KW-0596">Phosphopantetheine</keyword>
<evidence type="ECO:0000256" key="1">
    <source>
        <dbReference type="ARBA" id="ARBA00022450"/>
    </source>
</evidence>
<evidence type="ECO:0000259" key="3">
    <source>
        <dbReference type="PROSITE" id="PS50075"/>
    </source>
</evidence>
<reference evidence="4 5" key="1">
    <citation type="submission" date="2021-03" db="EMBL/GenBank/DDBJ databases">
        <title>Genomic Encyclopedia of Type Strains, Phase III (KMG-III): the genomes of soil and plant-associated and newly described type strains.</title>
        <authorList>
            <person name="Whitman W."/>
        </authorList>
    </citation>
    <scope>NUCLEOTIDE SEQUENCE [LARGE SCALE GENOMIC DNA]</scope>
    <source>
        <strain evidence="4 5">IMMIB AFH-6</strain>
    </source>
</reference>
<evidence type="ECO:0000313" key="4">
    <source>
        <dbReference type="EMBL" id="MBP2293389.1"/>
    </source>
</evidence>
<protein>
    <submittedName>
        <fullName evidence="4">Acyl carrier protein</fullName>
    </submittedName>
</protein>
<dbReference type="SMART" id="SM00823">
    <property type="entry name" value="PKS_PP"/>
    <property type="match status" value="1"/>
</dbReference>
<dbReference type="PANTHER" id="PTHR20863:SF76">
    <property type="entry name" value="CARRIER DOMAIN-CONTAINING PROTEIN"/>
    <property type="match status" value="1"/>
</dbReference>
<proteinExistence type="predicted"/>
<evidence type="ECO:0000256" key="2">
    <source>
        <dbReference type="ARBA" id="ARBA00022553"/>
    </source>
</evidence>
<organism evidence="4 5">
    <name type="scientific">Azospirillum rugosum</name>
    <dbReference type="NCBI Taxonomy" id="416170"/>
    <lineage>
        <taxon>Bacteria</taxon>
        <taxon>Pseudomonadati</taxon>
        <taxon>Pseudomonadota</taxon>
        <taxon>Alphaproteobacteria</taxon>
        <taxon>Rhodospirillales</taxon>
        <taxon>Azospirillaceae</taxon>
        <taxon>Azospirillum</taxon>
    </lineage>
</organism>